<name>A0A1B8PL84_MORNO</name>
<dbReference type="EMBL" id="LZDN01000004">
    <property type="protein sequence ID" value="OBX51709.1"/>
    <property type="molecule type" value="Genomic_DNA"/>
</dbReference>
<sequence>MSEKKDPNEINFDDEFLNTNFDDASNPTPSTDEQTPKSEPHSKLDELDANSVTLSDLHLSTNTNDGVDLSNVANLTDDSTKPETLQQNSTPNPEPDTTGVSNAPITAGSAVGTGIKATEKPTKKGTSGLFGKKDSPKPSKRPKPAKVGGTDDLTKLLGNSKKLNTIILGGVIILTLIGVMLYMVIGGNDESIDRTPTPTTKPKPKKVELQRIERIDATDSVLPTIKPVVDPDEILNATIPTDPTLIKEEIDRLTDKDAQIAEQEKLIQDQLTLMEDLTTAKAEQIALLEAQIAELEKQKNSTETATDASEQ</sequence>
<feature type="coiled-coil region" evidence="1">
    <location>
        <begin position="278"/>
        <end position="305"/>
    </location>
</feature>
<comment type="caution">
    <text evidence="4">The sequence shown here is derived from an EMBL/GenBank/DDBJ whole genome shotgun (WGS) entry which is preliminary data.</text>
</comment>
<dbReference type="RefSeq" id="WP_066892329.1">
    <property type="nucleotide sequence ID" value="NZ_LZDN01000004.1"/>
</dbReference>
<feature type="compositionally biased region" description="Polar residues" evidence="2">
    <location>
        <begin position="50"/>
        <end position="91"/>
    </location>
</feature>
<feature type="compositionally biased region" description="Basic and acidic residues" evidence="2">
    <location>
        <begin position="34"/>
        <end position="46"/>
    </location>
</feature>
<proteinExistence type="predicted"/>
<evidence type="ECO:0000256" key="2">
    <source>
        <dbReference type="SAM" id="MobiDB-lite"/>
    </source>
</evidence>
<evidence type="ECO:0000256" key="3">
    <source>
        <dbReference type="SAM" id="Phobius"/>
    </source>
</evidence>
<dbReference type="OrthoDB" id="6650302at2"/>
<evidence type="ECO:0000313" key="4">
    <source>
        <dbReference type="EMBL" id="OBX51709.1"/>
    </source>
</evidence>
<gene>
    <name evidence="4" type="ORF">A9Z60_06835</name>
</gene>
<evidence type="ECO:0000256" key="1">
    <source>
        <dbReference type="SAM" id="Coils"/>
    </source>
</evidence>
<dbReference type="AlphaFoldDB" id="A0A1B8PL84"/>
<keyword evidence="3" id="KW-1133">Transmembrane helix</keyword>
<dbReference type="Proteomes" id="UP000092671">
    <property type="component" value="Unassembled WGS sequence"/>
</dbReference>
<feature type="region of interest" description="Disordered" evidence="2">
    <location>
        <begin position="1"/>
        <end position="151"/>
    </location>
</feature>
<organism evidence="4 5">
    <name type="scientific">Moraxella nonliquefaciens</name>
    <dbReference type="NCBI Taxonomy" id="478"/>
    <lineage>
        <taxon>Bacteria</taxon>
        <taxon>Pseudomonadati</taxon>
        <taxon>Pseudomonadota</taxon>
        <taxon>Gammaproteobacteria</taxon>
        <taxon>Moraxellales</taxon>
        <taxon>Moraxellaceae</taxon>
        <taxon>Moraxella</taxon>
    </lineage>
</organism>
<feature type="transmembrane region" description="Helical" evidence="3">
    <location>
        <begin position="165"/>
        <end position="185"/>
    </location>
</feature>
<reference evidence="4 5" key="1">
    <citation type="submission" date="2016-06" db="EMBL/GenBank/DDBJ databases">
        <title>Draft genome of Moraxella nonliquefaciens CCUG 60284.</title>
        <authorList>
            <person name="Salva-Serra F."/>
            <person name="Engstrom-Jakobsson H."/>
            <person name="Thorell K."/>
            <person name="Gonzales-Siles L."/>
            <person name="Karlsson R."/>
            <person name="Boulund F."/>
            <person name="Engstrand L."/>
            <person name="Kristiansson E."/>
            <person name="Moore E."/>
        </authorList>
    </citation>
    <scope>NUCLEOTIDE SEQUENCE [LARGE SCALE GENOMIC DNA]</scope>
    <source>
        <strain evidence="4 5">CCUG 60284</strain>
    </source>
</reference>
<evidence type="ECO:0000313" key="5">
    <source>
        <dbReference type="Proteomes" id="UP000092671"/>
    </source>
</evidence>
<accession>A0A1B8PL84</accession>
<keyword evidence="3" id="KW-0812">Transmembrane</keyword>
<protein>
    <submittedName>
        <fullName evidence="4">Uncharacterized protein</fullName>
    </submittedName>
</protein>
<feature type="compositionally biased region" description="Polar residues" evidence="2">
    <location>
        <begin position="17"/>
        <end position="33"/>
    </location>
</feature>
<keyword evidence="1" id="KW-0175">Coiled coil</keyword>
<keyword evidence="3" id="KW-0472">Membrane</keyword>